<organism evidence="2 3">
    <name type="scientific">Rhodocollybia butyracea</name>
    <dbReference type="NCBI Taxonomy" id="206335"/>
    <lineage>
        <taxon>Eukaryota</taxon>
        <taxon>Fungi</taxon>
        <taxon>Dikarya</taxon>
        <taxon>Basidiomycota</taxon>
        <taxon>Agaricomycotina</taxon>
        <taxon>Agaricomycetes</taxon>
        <taxon>Agaricomycetidae</taxon>
        <taxon>Agaricales</taxon>
        <taxon>Marasmiineae</taxon>
        <taxon>Omphalotaceae</taxon>
        <taxon>Rhodocollybia</taxon>
    </lineage>
</organism>
<keyword evidence="3" id="KW-1185">Reference proteome</keyword>
<name>A0A9P5P2P7_9AGAR</name>
<sequence>MLTRKLFFKSRTLANSLSPVFLNLRYASTSTASTEENPIVFRSPNGRSFVRTQNISTLDPARLVASDYILLVQWHFSVRYRHLSVILGEYGRGAFPPGTRGFLYLHRPHGIHPCATTLRFRVCDSELPPQESFAKGKDLLSYRGAPWEVNLLRLFTSVQIANFREVLLLDKVLSLETIKQVENLVNNLAKGDRKGRSKLVFSFGQSFTISMKRRTTALRFVNLETSKLKTMVIYSDIAECTDETLSYTMRIEYDPHAKTRIVFRILQIPKELHGKTRYNEGDIMPLRSRKFQVDNVADALLRQSPSLSSFSLSSHPDQPASSSTSTQSEEF</sequence>
<protein>
    <submittedName>
        <fullName evidence="2">Uncharacterized protein</fullName>
    </submittedName>
</protein>
<evidence type="ECO:0000256" key="1">
    <source>
        <dbReference type="SAM" id="MobiDB-lite"/>
    </source>
</evidence>
<comment type="caution">
    <text evidence="2">The sequence shown here is derived from an EMBL/GenBank/DDBJ whole genome shotgun (WGS) entry which is preliminary data.</text>
</comment>
<evidence type="ECO:0000313" key="2">
    <source>
        <dbReference type="EMBL" id="KAF9047238.1"/>
    </source>
</evidence>
<gene>
    <name evidence="2" type="ORF">BDP27DRAFT_1434400</name>
</gene>
<dbReference type="Proteomes" id="UP000772434">
    <property type="component" value="Unassembled WGS sequence"/>
</dbReference>
<accession>A0A9P5P2P7</accession>
<evidence type="ECO:0000313" key="3">
    <source>
        <dbReference type="Proteomes" id="UP000772434"/>
    </source>
</evidence>
<dbReference type="OrthoDB" id="2750929at2759"/>
<feature type="region of interest" description="Disordered" evidence="1">
    <location>
        <begin position="307"/>
        <end position="331"/>
    </location>
</feature>
<proteinExistence type="predicted"/>
<reference evidence="2" key="1">
    <citation type="submission" date="2020-11" db="EMBL/GenBank/DDBJ databases">
        <authorList>
            <consortium name="DOE Joint Genome Institute"/>
            <person name="Ahrendt S."/>
            <person name="Riley R."/>
            <person name="Andreopoulos W."/>
            <person name="Labutti K."/>
            <person name="Pangilinan J."/>
            <person name="Ruiz-Duenas F.J."/>
            <person name="Barrasa J.M."/>
            <person name="Sanchez-Garcia M."/>
            <person name="Camarero S."/>
            <person name="Miyauchi S."/>
            <person name="Serrano A."/>
            <person name="Linde D."/>
            <person name="Babiker R."/>
            <person name="Drula E."/>
            <person name="Ayuso-Fernandez I."/>
            <person name="Pacheco R."/>
            <person name="Padilla G."/>
            <person name="Ferreira P."/>
            <person name="Barriuso J."/>
            <person name="Kellner H."/>
            <person name="Castanera R."/>
            <person name="Alfaro M."/>
            <person name="Ramirez L."/>
            <person name="Pisabarro A.G."/>
            <person name="Kuo A."/>
            <person name="Tritt A."/>
            <person name="Lipzen A."/>
            <person name="He G."/>
            <person name="Yan M."/>
            <person name="Ng V."/>
            <person name="Cullen D."/>
            <person name="Martin F."/>
            <person name="Rosso M.-N."/>
            <person name="Henrissat B."/>
            <person name="Hibbett D."/>
            <person name="Martinez A.T."/>
            <person name="Grigoriev I.V."/>
        </authorList>
    </citation>
    <scope>NUCLEOTIDE SEQUENCE</scope>
    <source>
        <strain evidence="2">AH 40177</strain>
    </source>
</reference>
<feature type="compositionally biased region" description="Polar residues" evidence="1">
    <location>
        <begin position="315"/>
        <end position="331"/>
    </location>
</feature>
<dbReference type="EMBL" id="JADNRY010000495">
    <property type="protein sequence ID" value="KAF9047238.1"/>
    <property type="molecule type" value="Genomic_DNA"/>
</dbReference>
<dbReference type="AlphaFoldDB" id="A0A9P5P2P7"/>